<sequence length="211" mass="23794">MDNIDVLIEKLRKRIPRIDGHLTGPLPQPAPILTDTELADCEAQLGFALPPLLVRIYKDIGNGGFGPGCGLMGVGSSGFPDDLDATVDSRYLEDTRSVPGRRSFGWPRKLLPICHHGCAMYSCVEADTDQMIYWEPNHWKDGRPARTALYPMSMTLHQWLERWADGHDPFEFPFEPGTGTPKIPSLYELNPPAKRKRGYPRSQLNFFDELE</sequence>
<keyword evidence="3" id="KW-1185">Reference proteome</keyword>
<dbReference type="OrthoDB" id="159453at2"/>
<dbReference type="SUPFAM" id="SSF160631">
    <property type="entry name" value="SMI1/KNR4-like"/>
    <property type="match status" value="1"/>
</dbReference>
<evidence type="ECO:0000313" key="2">
    <source>
        <dbReference type="EMBL" id="TQV69475.1"/>
    </source>
</evidence>
<protein>
    <submittedName>
        <fullName evidence="2">SMI1/KNR4 family protein</fullName>
    </submittedName>
</protein>
<gene>
    <name evidence="2" type="ORF">FIL88_08000</name>
</gene>
<evidence type="ECO:0000259" key="1">
    <source>
        <dbReference type="Pfam" id="PF09346"/>
    </source>
</evidence>
<feature type="domain" description="Knr4/Smi1-like" evidence="1">
    <location>
        <begin position="33"/>
        <end position="140"/>
    </location>
</feature>
<dbReference type="Gene3D" id="3.40.1580.10">
    <property type="entry name" value="SMI1/KNR4-like"/>
    <property type="match status" value="1"/>
</dbReference>
<proteinExistence type="predicted"/>
<evidence type="ECO:0000313" key="3">
    <source>
        <dbReference type="Proteomes" id="UP000315816"/>
    </source>
</evidence>
<dbReference type="Proteomes" id="UP000315816">
    <property type="component" value="Unassembled WGS sequence"/>
</dbReference>
<dbReference type="InterPro" id="IPR018958">
    <property type="entry name" value="Knr4/Smi1-like_dom"/>
</dbReference>
<comment type="caution">
    <text evidence="2">The sequence shown here is derived from an EMBL/GenBank/DDBJ whole genome shotgun (WGS) entry which is preliminary data.</text>
</comment>
<dbReference type="AlphaFoldDB" id="A0A545SWY3"/>
<name>A0A545SWY3_9RHOB</name>
<dbReference type="InterPro" id="IPR037883">
    <property type="entry name" value="Knr4/Smi1-like_sf"/>
</dbReference>
<accession>A0A545SWY3</accession>
<reference evidence="2 3" key="1">
    <citation type="submission" date="2019-06" db="EMBL/GenBank/DDBJ databases">
        <title>A novel species of marine bacteria.</title>
        <authorList>
            <person name="Wang Y."/>
        </authorList>
    </citation>
    <scope>NUCLEOTIDE SEQUENCE [LARGE SCALE GENOMIC DNA]</scope>
    <source>
        <strain evidence="2 3">MA1-10</strain>
    </source>
</reference>
<dbReference type="Pfam" id="PF09346">
    <property type="entry name" value="SMI1_KNR4"/>
    <property type="match status" value="1"/>
</dbReference>
<organism evidence="2 3">
    <name type="scientific">Aliiroseovarius halocynthiae</name>
    <dbReference type="NCBI Taxonomy" id="985055"/>
    <lineage>
        <taxon>Bacteria</taxon>
        <taxon>Pseudomonadati</taxon>
        <taxon>Pseudomonadota</taxon>
        <taxon>Alphaproteobacteria</taxon>
        <taxon>Rhodobacterales</taxon>
        <taxon>Paracoccaceae</taxon>
        <taxon>Aliiroseovarius</taxon>
    </lineage>
</organism>
<dbReference type="RefSeq" id="WP_142853220.1">
    <property type="nucleotide sequence ID" value="NZ_FXWW01000001.1"/>
</dbReference>
<dbReference type="EMBL" id="VICH01000004">
    <property type="protein sequence ID" value="TQV69475.1"/>
    <property type="molecule type" value="Genomic_DNA"/>
</dbReference>